<sequence>MVNAYDGNAADILEPRERAMVEERARLLGPAYRLFYKRPVHFVRGEGVWLFDTDGNRYLDAYNNVASVGHCHPHVVDAICTQSQTLNTHTRYLGQPILDYAARILKTFPPELSHVMFTCTGSEANDLALRIARAFTGKQGVIVTENAYHGVTESIAAASPSLGPDIAGRKRIKTVPLPGEGQKAGAQFADDVRKAAAGFEEEGVGLAALLVDPIFSSDGLRPDPAGFLRPAIDEVHEAGGVFIADEVQSGFGRTGSHFWGFERHGIVPDLVTMGKPMGNGHPVAAVVAAPAVVAPFGKSVRYFNTFGGNAVSCAAANAVLDVIEREQLTANAVAVGAYLAQRLHRALTGHPAIGAIRTVGLFAAIDIVEAETGKKPAPQGADRIVNAMCDKRILISATGREGHTLKIRPPLIFETGHVDILVEALCDIIGTPTHDIRAGENPTDEV</sequence>
<dbReference type="RefSeq" id="WP_185802495.1">
    <property type="nucleotide sequence ID" value="NZ_JACJVJ010000003.1"/>
</dbReference>
<name>A0A842I3G8_9SPHN</name>
<keyword evidence="6" id="KW-1185">Reference proteome</keyword>
<evidence type="ECO:0000256" key="3">
    <source>
        <dbReference type="ARBA" id="ARBA00022898"/>
    </source>
</evidence>
<protein>
    <submittedName>
        <fullName evidence="5">Aspartate aminotransferase family protein</fullName>
    </submittedName>
</protein>
<dbReference type="Pfam" id="PF00202">
    <property type="entry name" value="Aminotran_3"/>
    <property type="match status" value="1"/>
</dbReference>
<reference evidence="5 6" key="1">
    <citation type="submission" date="2020-08" db="EMBL/GenBank/DDBJ databases">
        <title>Draft genome sequence of Parasphingopyxis sp. GrpM-11.</title>
        <authorList>
            <person name="Oh J."/>
            <person name="Roh D.-H."/>
        </authorList>
    </citation>
    <scope>NUCLEOTIDE SEQUENCE [LARGE SCALE GENOMIC DNA]</scope>
    <source>
        <strain evidence="5 6">GrpM-11</strain>
    </source>
</reference>
<dbReference type="InterPro" id="IPR015421">
    <property type="entry name" value="PyrdxlP-dep_Trfase_major"/>
</dbReference>
<dbReference type="PROSITE" id="PS00600">
    <property type="entry name" value="AA_TRANSFER_CLASS_3"/>
    <property type="match status" value="1"/>
</dbReference>
<dbReference type="GO" id="GO:0008483">
    <property type="term" value="F:transaminase activity"/>
    <property type="evidence" value="ECO:0007669"/>
    <property type="project" value="UniProtKB-KW"/>
</dbReference>
<evidence type="ECO:0000256" key="1">
    <source>
        <dbReference type="ARBA" id="ARBA00001933"/>
    </source>
</evidence>
<keyword evidence="3 4" id="KW-0663">Pyridoxal phosphate</keyword>
<dbReference type="SUPFAM" id="SSF53383">
    <property type="entry name" value="PLP-dependent transferases"/>
    <property type="match status" value="1"/>
</dbReference>
<dbReference type="GO" id="GO:0030170">
    <property type="term" value="F:pyridoxal phosphate binding"/>
    <property type="evidence" value="ECO:0007669"/>
    <property type="project" value="InterPro"/>
</dbReference>
<dbReference type="Gene3D" id="3.90.1150.10">
    <property type="entry name" value="Aspartate Aminotransferase, domain 1"/>
    <property type="match status" value="1"/>
</dbReference>
<evidence type="ECO:0000313" key="6">
    <source>
        <dbReference type="Proteomes" id="UP000564378"/>
    </source>
</evidence>
<dbReference type="InterPro" id="IPR049704">
    <property type="entry name" value="Aminotrans_3_PPA_site"/>
</dbReference>
<dbReference type="InterPro" id="IPR005814">
    <property type="entry name" value="Aminotrans_3"/>
</dbReference>
<keyword evidence="5" id="KW-0808">Transferase</keyword>
<dbReference type="EMBL" id="JACJVJ010000003">
    <property type="protein sequence ID" value="MBC2778950.1"/>
    <property type="molecule type" value="Genomic_DNA"/>
</dbReference>
<keyword evidence="5" id="KW-0032">Aminotransferase</keyword>
<accession>A0A842I3G8</accession>
<dbReference type="Proteomes" id="UP000564378">
    <property type="component" value="Unassembled WGS sequence"/>
</dbReference>
<dbReference type="InterPro" id="IPR015424">
    <property type="entry name" value="PyrdxlP-dep_Trfase"/>
</dbReference>
<comment type="caution">
    <text evidence="5">The sequence shown here is derived from an EMBL/GenBank/DDBJ whole genome shotgun (WGS) entry which is preliminary data.</text>
</comment>
<dbReference type="PIRSF" id="PIRSF000521">
    <property type="entry name" value="Transaminase_4ab_Lys_Orn"/>
    <property type="match status" value="1"/>
</dbReference>
<evidence type="ECO:0000256" key="2">
    <source>
        <dbReference type="ARBA" id="ARBA00008954"/>
    </source>
</evidence>
<dbReference type="InterPro" id="IPR015422">
    <property type="entry name" value="PyrdxlP-dep_Trfase_small"/>
</dbReference>
<dbReference type="AlphaFoldDB" id="A0A842I3G8"/>
<proteinExistence type="inferred from homology"/>
<dbReference type="Gene3D" id="3.40.640.10">
    <property type="entry name" value="Type I PLP-dependent aspartate aminotransferase-like (Major domain)"/>
    <property type="match status" value="1"/>
</dbReference>
<dbReference type="PANTHER" id="PTHR45688:SF13">
    <property type="entry name" value="ALANINE--GLYOXYLATE AMINOTRANSFERASE 2-LIKE"/>
    <property type="match status" value="1"/>
</dbReference>
<organism evidence="5 6">
    <name type="scientific">Parasphingopyxis marina</name>
    <dbReference type="NCBI Taxonomy" id="2761622"/>
    <lineage>
        <taxon>Bacteria</taxon>
        <taxon>Pseudomonadati</taxon>
        <taxon>Pseudomonadota</taxon>
        <taxon>Alphaproteobacteria</taxon>
        <taxon>Sphingomonadales</taxon>
        <taxon>Sphingomonadaceae</taxon>
        <taxon>Parasphingopyxis</taxon>
    </lineage>
</organism>
<gene>
    <name evidence="5" type="ORF">H6P80_15100</name>
</gene>
<dbReference type="PANTHER" id="PTHR45688">
    <property type="match status" value="1"/>
</dbReference>
<comment type="similarity">
    <text evidence="2 4">Belongs to the class-III pyridoxal-phosphate-dependent aminotransferase family.</text>
</comment>
<evidence type="ECO:0000313" key="5">
    <source>
        <dbReference type="EMBL" id="MBC2778950.1"/>
    </source>
</evidence>
<evidence type="ECO:0000256" key="4">
    <source>
        <dbReference type="RuleBase" id="RU003560"/>
    </source>
</evidence>
<comment type="cofactor">
    <cofactor evidence="1">
        <name>pyridoxal 5'-phosphate</name>
        <dbReference type="ChEBI" id="CHEBI:597326"/>
    </cofactor>
</comment>
<dbReference type="CDD" id="cd00610">
    <property type="entry name" value="OAT_like"/>
    <property type="match status" value="1"/>
</dbReference>